<protein>
    <submittedName>
        <fullName evidence="9">Amino acid ABC transporter permease</fullName>
    </submittedName>
</protein>
<dbReference type="RefSeq" id="WP_191732012.1">
    <property type="nucleotide sequence ID" value="NZ_JACSPR010000001.1"/>
</dbReference>
<keyword evidence="3" id="KW-1003">Cell membrane</keyword>
<evidence type="ECO:0000256" key="3">
    <source>
        <dbReference type="ARBA" id="ARBA00022475"/>
    </source>
</evidence>
<evidence type="ECO:0000313" key="9">
    <source>
        <dbReference type="EMBL" id="MBD8028746.1"/>
    </source>
</evidence>
<evidence type="ECO:0000256" key="4">
    <source>
        <dbReference type="ARBA" id="ARBA00022692"/>
    </source>
</evidence>
<keyword evidence="6 7" id="KW-0472">Membrane</keyword>
<comment type="subcellular location">
    <subcellularLocation>
        <location evidence="1 7">Cell membrane</location>
        <topology evidence="1 7">Multi-pass membrane protein</topology>
    </subcellularLocation>
</comment>
<feature type="transmembrane region" description="Helical" evidence="7">
    <location>
        <begin position="241"/>
        <end position="262"/>
    </location>
</feature>
<feature type="transmembrane region" description="Helical" evidence="7">
    <location>
        <begin position="192"/>
        <end position="213"/>
    </location>
</feature>
<comment type="similarity">
    <text evidence="7">Belongs to the binding-protein-dependent transport system permease family.</text>
</comment>
<organism evidence="9 10">
    <name type="scientific">Corynebacterium gallinarum</name>
    <dbReference type="NCBI Taxonomy" id="2762214"/>
    <lineage>
        <taxon>Bacteria</taxon>
        <taxon>Bacillati</taxon>
        <taxon>Actinomycetota</taxon>
        <taxon>Actinomycetes</taxon>
        <taxon>Mycobacteriales</taxon>
        <taxon>Corynebacteriaceae</taxon>
        <taxon>Corynebacterium</taxon>
    </lineage>
</organism>
<dbReference type="Pfam" id="PF00528">
    <property type="entry name" value="BPD_transp_1"/>
    <property type="match status" value="1"/>
</dbReference>
<dbReference type="AlphaFoldDB" id="A0A8I0HLM6"/>
<feature type="transmembrane region" description="Helical" evidence="7">
    <location>
        <begin position="21"/>
        <end position="40"/>
    </location>
</feature>
<dbReference type="NCBIfam" id="TIGR01726">
    <property type="entry name" value="HEQRo_perm_3TM"/>
    <property type="match status" value="1"/>
</dbReference>
<evidence type="ECO:0000256" key="1">
    <source>
        <dbReference type="ARBA" id="ARBA00004651"/>
    </source>
</evidence>
<keyword evidence="4 7" id="KW-0812">Transmembrane</keyword>
<evidence type="ECO:0000256" key="5">
    <source>
        <dbReference type="ARBA" id="ARBA00022989"/>
    </source>
</evidence>
<evidence type="ECO:0000256" key="7">
    <source>
        <dbReference type="RuleBase" id="RU363032"/>
    </source>
</evidence>
<name>A0A8I0HLM6_9CORY</name>
<dbReference type="GO" id="GO:0006865">
    <property type="term" value="P:amino acid transport"/>
    <property type="evidence" value="ECO:0007669"/>
    <property type="project" value="TreeGrafter"/>
</dbReference>
<dbReference type="PANTHER" id="PTHR30614">
    <property type="entry name" value="MEMBRANE COMPONENT OF AMINO ACID ABC TRANSPORTER"/>
    <property type="match status" value="1"/>
</dbReference>
<comment type="caution">
    <text evidence="9">The sequence shown here is derived from an EMBL/GenBank/DDBJ whole genome shotgun (WGS) entry which is preliminary data.</text>
</comment>
<dbReference type="PANTHER" id="PTHR30614:SF21">
    <property type="entry name" value="AMINO ACID ABC TRANSPORTER PERMEASE"/>
    <property type="match status" value="1"/>
</dbReference>
<dbReference type="SUPFAM" id="SSF161098">
    <property type="entry name" value="MetI-like"/>
    <property type="match status" value="1"/>
</dbReference>
<dbReference type="Gene3D" id="1.10.3720.10">
    <property type="entry name" value="MetI-like"/>
    <property type="match status" value="1"/>
</dbReference>
<dbReference type="InterPro" id="IPR000515">
    <property type="entry name" value="MetI-like"/>
</dbReference>
<feature type="transmembrane region" description="Helical" evidence="7">
    <location>
        <begin position="72"/>
        <end position="95"/>
    </location>
</feature>
<evidence type="ECO:0000256" key="6">
    <source>
        <dbReference type="ARBA" id="ARBA00023136"/>
    </source>
</evidence>
<feature type="domain" description="ABC transmembrane type-1" evidence="8">
    <location>
        <begin position="72"/>
        <end position="263"/>
    </location>
</feature>
<dbReference type="PROSITE" id="PS50928">
    <property type="entry name" value="ABC_TM1"/>
    <property type="match status" value="1"/>
</dbReference>
<accession>A0A8I0HLM6</accession>
<sequence>MSSSVRATVLYDAPGPRGRRLNTIITVVTTLVALAVLFWVGSVLQENGQLDGDKWTPFIDPQTWTTYLLPGLWGTLKAAVASILLALVMGTLLGLGRISEIRLLRWFCAIIIETFRAIPVLILMIFAYQLFARYQLVPSRQLAFAAVVFGLTMYNGSVIAEILRSGIASLPRGQKEAAIALGLSTRQTTWSILLPQAVAAMLPALIAQMVIALKDSALGYQIGYIEVVRSGIQSASVNRNYLAALAVVAIIMILINFALTALAERIQRQLRAGRARRNIIAKVPEEPDQGLDTKDNVNVDWHDPDYKEVKHPGPSF</sequence>
<feature type="transmembrane region" description="Helical" evidence="7">
    <location>
        <begin position="107"/>
        <end position="131"/>
    </location>
</feature>
<keyword evidence="10" id="KW-1185">Reference proteome</keyword>
<evidence type="ECO:0000313" key="10">
    <source>
        <dbReference type="Proteomes" id="UP000650224"/>
    </source>
</evidence>
<evidence type="ECO:0000256" key="2">
    <source>
        <dbReference type="ARBA" id="ARBA00022448"/>
    </source>
</evidence>
<dbReference type="Proteomes" id="UP000650224">
    <property type="component" value="Unassembled WGS sequence"/>
</dbReference>
<gene>
    <name evidence="9" type="ORF">H9627_00145</name>
</gene>
<dbReference type="InterPro" id="IPR043429">
    <property type="entry name" value="ArtM/GltK/GlnP/TcyL/YhdX-like"/>
</dbReference>
<keyword evidence="5 7" id="KW-1133">Transmembrane helix</keyword>
<evidence type="ECO:0000259" key="8">
    <source>
        <dbReference type="PROSITE" id="PS50928"/>
    </source>
</evidence>
<dbReference type="GO" id="GO:0043190">
    <property type="term" value="C:ATP-binding cassette (ABC) transporter complex"/>
    <property type="evidence" value="ECO:0007669"/>
    <property type="project" value="InterPro"/>
</dbReference>
<keyword evidence="2 7" id="KW-0813">Transport</keyword>
<proteinExistence type="inferred from homology"/>
<dbReference type="EMBL" id="JACSPR010000001">
    <property type="protein sequence ID" value="MBD8028746.1"/>
    <property type="molecule type" value="Genomic_DNA"/>
</dbReference>
<dbReference type="InterPro" id="IPR035906">
    <property type="entry name" value="MetI-like_sf"/>
</dbReference>
<dbReference type="InterPro" id="IPR010065">
    <property type="entry name" value="AA_ABC_transptr_permease_3TM"/>
</dbReference>
<feature type="transmembrane region" description="Helical" evidence="7">
    <location>
        <begin position="143"/>
        <end position="163"/>
    </location>
</feature>
<dbReference type="GO" id="GO:0022857">
    <property type="term" value="F:transmembrane transporter activity"/>
    <property type="evidence" value="ECO:0007669"/>
    <property type="project" value="InterPro"/>
</dbReference>
<dbReference type="CDD" id="cd06261">
    <property type="entry name" value="TM_PBP2"/>
    <property type="match status" value="1"/>
</dbReference>
<reference evidence="9 10" key="1">
    <citation type="submission" date="2020-08" db="EMBL/GenBank/DDBJ databases">
        <title>A Genomic Blueprint of the Chicken Gut Microbiome.</title>
        <authorList>
            <person name="Gilroy R."/>
            <person name="Ravi A."/>
            <person name="Getino M."/>
            <person name="Pursley I."/>
            <person name="Horton D.L."/>
            <person name="Alikhan N.-F."/>
            <person name="Baker D."/>
            <person name="Gharbi K."/>
            <person name="Hall N."/>
            <person name="Watson M."/>
            <person name="Adriaenssens E.M."/>
            <person name="Foster-Nyarko E."/>
            <person name="Jarju S."/>
            <person name="Secka A."/>
            <person name="Antonio M."/>
            <person name="Oren A."/>
            <person name="Chaudhuri R."/>
            <person name="La Ragione R.M."/>
            <person name="Hildebrand F."/>
            <person name="Pallen M.J."/>
        </authorList>
    </citation>
    <scope>NUCLEOTIDE SEQUENCE [LARGE SCALE GENOMIC DNA]</scope>
    <source>
        <strain evidence="9 10">Sa1YVA5</strain>
    </source>
</reference>